<comment type="caution">
    <text evidence="3">The sequence shown here is derived from an EMBL/GenBank/DDBJ whole genome shotgun (WGS) entry which is preliminary data.</text>
</comment>
<reference evidence="4" key="1">
    <citation type="journal article" date="2019" name="Int. J. Syst. Evol. Microbiol.">
        <title>The Global Catalogue of Microorganisms (GCM) 10K type strain sequencing project: providing services to taxonomists for standard genome sequencing and annotation.</title>
        <authorList>
            <consortium name="The Broad Institute Genomics Platform"/>
            <consortium name="The Broad Institute Genome Sequencing Center for Infectious Disease"/>
            <person name="Wu L."/>
            <person name="Ma J."/>
        </authorList>
    </citation>
    <scope>NUCLEOTIDE SEQUENCE [LARGE SCALE GENOMIC DNA]</scope>
    <source>
        <strain evidence="4">JCM 9687</strain>
    </source>
</reference>
<evidence type="ECO:0000313" key="4">
    <source>
        <dbReference type="Proteomes" id="UP001500483"/>
    </source>
</evidence>
<evidence type="ECO:0000313" key="3">
    <source>
        <dbReference type="EMBL" id="GAA3364584.1"/>
    </source>
</evidence>
<feature type="domain" description="HTH marR-type" evidence="2">
    <location>
        <begin position="20"/>
        <end position="63"/>
    </location>
</feature>
<protein>
    <submittedName>
        <fullName evidence="3">ROK family transcriptional regulator</fullName>
    </submittedName>
</protein>
<dbReference type="PANTHER" id="PTHR18964">
    <property type="entry name" value="ROK (REPRESSOR, ORF, KINASE) FAMILY"/>
    <property type="match status" value="1"/>
</dbReference>
<dbReference type="SUPFAM" id="SSF53067">
    <property type="entry name" value="Actin-like ATPase domain"/>
    <property type="match status" value="1"/>
</dbReference>
<dbReference type="InterPro" id="IPR036388">
    <property type="entry name" value="WH-like_DNA-bd_sf"/>
</dbReference>
<dbReference type="Proteomes" id="UP001500483">
    <property type="component" value="Unassembled WGS sequence"/>
</dbReference>
<dbReference type="Gene3D" id="3.30.420.40">
    <property type="match status" value="2"/>
</dbReference>
<keyword evidence="4" id="KW-1185">Reference proteome</keyword>
<accession>A0ABP6S0A8</accession>
<sequence length="412" mass="42848">MRQEFWQGTNLPRVGGFNRAVVLDAIRANGGVSRVELARRTGLTAQTMSNIVRALMADGLVTEDGHAPSTGGKRRVMLRVVPDAYQSVGLHLDPERITGVLLDLDGRVRARSTRRVAAGASPDAVVGALARTVGHLVRRSTAASTEDGEVEGGRVLGVGLAVPGPVDDAHRRVFSPPNLPGWPEVPLADLVEERAGLPVVMDNDATAAAIGERWSGGAERSGSFVYVYLGSGVGLGVVLGDQVYRGISGNAGEVGHLPTGTGKECACGKRGCLEAYCSMRAVVAEWTAAGGDDGGAAISDAYQRICRDAARGDVAAARLLRQAASRLGQALATVVSVLDVDRVVLGGPALRHGGEIIRERVRRQLLGQVRAARARPVEVHSALIGEDAGAVGAASLVLDHAYSPRLATLLGG</sequence>
<dbReference type="Pfam" id="PF00480">
    <property type="entry name" value="ROK"/>
    <property type="match status" value="1"/>
</dbReference>
<name>A0ABP6S0A8_9PSEU</name>
<proteinExistence type="inferred from homology"/>
<dbReference type="Gene3D" id="1.10.10.10">
    <property type="entry name" value="Winged helix-like DNA-binding domain superfamily/Winged helix DNA-binding domain"/>
    <property type="match status" value="1"/>
</dbReference>
<dbReference type="InterPro" id="IPR049874">
    <property type="entry name" value="ROK_cs"/>
</dbReference>
<dbReference type="Pfam" id="PF12802">
    <property type="entry name" value="MarR_2"/>
    <property type="match status" value="1"/>
</dbReference>
<evidence type="ECO:0000259" key="2">
    <source>
        <dbReference type="Pfam" id="PF12802"/>
    </source>
</evidence>
<dbReference type="InterPro" id="IPR000600">
    <property type="entry name" value="ROK"/>
</dbReference>
<dbReference type="InterPro" id="IPR000835">
    <property type="entry name" value="HTH_MarR-typ"/>
</dbReference>
<dbReference type="SUPFAM" id="SSF46785">
    <property type="entry name" value="Winged helix' DNA-binding domain"/>
    <property type="match status" value="1"/>
</dbReference>
<dbReference type="InterPro" id="IPR036390">
    <property type="entry name" value="WH_DNA-bd_sf"/>
</dbReference>
<dbReference type="RefSeq" id="WP_258344337.1">
    <property type="nucleotide sequence ID" value="NZ_BAAAYK010000038.1"/>
</dbReference>
<evidence type="ECO:0000256" key="1">
    <source>
        <dbReference type="ARBA" id="ARBA00006479"/>
    </source>
</evidence>
<dbReference type="InterPro" id="IPR043129">
    <property type="entry name" value="ATPase_NBD"/>
</dbReference>
<dbReference type="EMBL" id="BAAAYK010000038">
    <property type="protein sequence ID" value="GAA3364584.1"/>
    <property type="molecule type" value="Genomic_DNA"/>
</dbReference>
<organism evidence="3 4">
    <name type="scientific">Saccharopolyspora gregorii</name>
    <dbReference type="NCBI Taxonomy" id="33914"/>
    <lineage>
        <taxon>Bacteria</taxon>
        <taxon>Bacillati</taxon>
        <taxon>Actinomycetota</taxon>
        <taxon>Actinomycetes</taxon>
        <taxon>Pseudonocardiales</taxon>
        <taxon>Pseudonocardiaceae</taxon>
        <taxon>Saccharopolyspora</taxon>
    </lineage>
</organism>
<dbReference type="PROSITE" id="PS01125">
    <property type="entry name" value="ROK"/>
    <property type="match status" value="1"/>
</dbReference>
<comment type="similarity">
    <text evidence="1">Belongs to the ROK (NagC/XylR) family.</text>
</comment>
<dbReference type="PANTHER" id="PTHR18964:SF173">
    <property type="entry name" value="GLUCOKINASE"/>
    <property type="match status" value="1"/>
</dbReference>
<gene>
    <name evidence="3" type="ORF">GCM10020366_61030</name>
</gene>